<evidence type="ECO:0000313" key="3">
    <source>
        <dbReference type="Proteomes" id="UP001172101"/>
    </source>
</evidence>
<dbReference type="RefSeq" id="XP_060300172.1">
    <property type="nucleotide sequence ID" value="XM_060444870.1"/>
</dbReference>
<sequence length="318" mass="34371">MTGIGPALAAGKIEWNSEGGGSVVLRERFYGIAAVDKTFRGVTVIFSPSALGYVPVSAWQMLSFLSDLGPVYAVWTLESCRAGNAWSPAALMQFSATFWTTPSQLVGIGSAGPVFYFLLLPAYYALQLPLILALHNAEVLAAYLAPDLATRYYWTWAWQLSPTWIGLANSVGAHTVVPLLRCRFAGSKALLPSSPRMVLADIGLVAAGVWVYTLAFAPYSAAQIFVPGRAAETDFISHTRRALQFDELCSFAAGFLWLSYSVGDLYAAALIKGGLDLVPLVLLPIIGGCVGPGALLAVTWWWWWRETKLSTIKVKRAA</sequence>
<organism evidence="2 3">
    <name type="scientific">Lasiosphaeria miniovina</name>
    <dbReference type="NCBI Taxonomy" id="1954250"/>
    <lineage>
        <taxon>Eukaryota</taxon>
        <taxon>Fungi</taxon>
        <taxon>Dikarya</taxon>
        <taxon>Ascomycota</taxon>
        <taxon>Pezizomycotina</taxon>
        <taxon>Sordariomycetes</taxon>
        <taxon>Sordariomycetidae</taxon>
        <taxon>Sordariales</taxon>
        <taxon>Lasiosphaeriaceae</taxon>
        <taxon>Lasiosphaeria</taxon>
    </lineage>
</organism>
<accession>A0AA40B458</accession>
<feature type="transmembrane region" description="Helical" evidence="1">
    <location>
        <begin position="248"/>
        <end position="271"/>
    </location>
</feature>
<keyword evidence="1" id="KW-1133">Transmembrane helix</keyword>
<keyword evidence="1" id="KW-0812">Transmembrane</keyword>
<keyword evidence="1" id="KW-0472">Membrane</keyword>
<protein>
    <submittedName>
        <fullName evidence="2">Uncharacterized protein</fullName>
    </submittedName>
</protein>
<reference evidence="2" key="1">
    <citation type="submission" date="2023-06" db="EMBL/GenBank/DDBJ databases">
        <title>Genome-scale phylogeny and comparative genomics of the fungal order Sordariales.</title>
        <authorList>
            <consortium name="Lawrence Berkeley National Laboratory"/>
            <person name="Hensen N."/>
            <person name="Bonometti L."/>
            <person name="Westerberg I."/>
            <person name="Brannstrom I.O."/>
            <person name="Guillou S."/>
            <person name="Cros-Aarteil S."/>
            <person name="Calhoun S."/>
            <person name="Haridas S."/>
            <person name="Kuo A."/>
            <person name="Mondo S."/>
            <person name="Pangilinan J."/>
            <person name="Riley R."/>
            <person name="LaButti K."/>
            <person name="Andreopoulos B."/>
            <person name="Lipzen A."/>
            <person name="Chen C."/>
            <person name="Yanf M."/>
            <person name="Daum C."/>
            <person name="Ng V."/>
            <person name="Clum A."/>
            <person name="Steindorff A."/>
            <person name="Ohm R."/>
            <person name="Martin F."/>
            <person name="Silar P."/>
            <person name="Natvig D."/>
            <person name="Lalanne C."/>
            <person name="Gautier V."/>
            <person name="Ament-velasquez S.L."/>
            <person name="Kruys A."/>
            <person name="Hutchinson M.I."/>
            <person name="Powell A.J."/>
            <person name="Barry K."/>
            <person name="Miller A.N."/>
            <person name="Grigoriev I.V."/>
            <person name="Debuchy R."/>
            <person name="Gladieux P."/>
            <person name="Thoren M.H."/>
            <person name="Johannesson H."/>
        </authorList>
    </citation>
    <scope>NUCLEOTIDE SEQUENCE</scope>
    <source>
        <strain evidence="2">SMH2392-1A</strain>
    </source>
</reference>
<gene>
    <name evidence="2" type="ORF">B0T26DRAFT_747660</name>
</gene>
<dbReference type="Proteomes" id="UP001172101">
    <property type="component" value="Unassembled WGS sequence"/>
</dbReference>
<dbReference type="AlphaFoldDB" id="A0AA40B458"/>
<evidence type="ECO:0000256" key="1">
    <source>
        <dbReference type="SAM" id="Phobius"/>
    </source>
</evidence>
<feature type="transmembrane region" description="Helical" evidence="1">
    <location>
        <begin position="277"/>
        <end position="303"/>
    </location>
</feature>
<evidence type="ECO:0000313" key="2">
    <source>
        <dbReference type="EMBL" id="KAK0727317.1"/>
    </source>
</evidence>
<keyword evidence="3" id="KW-1185">Reference proteome</keyword>
<dbReference type="EMBL" id="JAUIRO010000002">
    <property type="protein sequence ID" value="KAK0727317.1"/>
    <property type="molecule type" value="Genomic_DNA"/>
</dbReference>
<feature type="transmembrane region" description="Helical" evidence="1">
    <location>
        <begin position="105"/>
        <end position="126"/>
    </location>
</feature>
<feature type="transmembrane region" description="Helical" evidence="1">
    <location>
        <begin position="197"/>
        <end position="219"/>
    </location>
</feature>
<comment type="caution">
    <text evidence="2">The sequence shown here is derived from an EMBL/GenBank/DDBJ whole genome shotgun (WGS) entry which is preliminary data.</text>
</comment>
<proteinExistence type="predicted"/>
<name>A0AA40B458_9PEZI</name>
<dbReference type="GeneID" id="85328140"/>